<dbReference type="PANTHER" id="PTHR48081:SF8">
    <property type="entry name" value="ALPHA_BETA HYDROLASE FOLD-3 DOMAIN-CONTAINING PROTEIN-RELATED"/>
    <property type="match status" value="1"/>
</dbReference>
<reference evidence="4 5" key="1">
    <citation type="journal article" date="2014" name="Int. J. Syst. Evol. Microbiol.">
        <title>Streptomyces hoynatensis sp. nov., isolated from deep marine sediment.</title>
        <authorList>
            <person name="Veyisoglu A."/>
            <person name="Sahin N."/>
        </authorList>
    </citation>
    <scope>NUCLEOTIDE SEQUENCE [LARGE SCALE GENOMIC DNA]</scope>
    <source>
        <strain evidence="4 5">KCTC 29097</strain>
    </source>
</reference>
<organism evidence="4 5">
    <name type="scientific">Streptomyces hoynatensis</name>
    <dbReference type="NCBI Taxonomy" id="1141874"/>
    <lineage>
        <taxon>Bacteria</taxon>
        <taxon>Bacillati</taxon>
        <taxon>Actinomycetota</taxon>
        <taxon>Actinomycetes</taxon>
        <taxon>Kitasatosporales</taxon>
        <taxon>Streptomycetaceae</taxon>
        <taxon>Streptomyces</taxon>
    </lineage>
</organism>
<dbReference type="InterPro" id="IPR050300">
    <property type="entry name" value="GDXG_lipolytic_enzyme"/>
</dbReference>
<sequence length="333" mass="34990">MDTTRQEPSPGTPAPPPLDRELAGPLRRILGRLPMPLTPELVEDRRSRTAASLLSDEDIARGGAFSVAEVTVPRGGAAPGLPLLICRPTAATGPVPAIYHTHGGGMVAGSPRGTELVGELDRAQELGLAVVAVDYRLAPEHRDPVPVEDCYAGLCWLARNAAGLGIDRDRIVLSGNSAGGALAAGLALLSRDRGGPAVRGQLLQFPMLDDRGDSFSARQMARTGLWDGLSNRAGWTALLGNRRGTGGVSCYAAPARAADLSGLPWAFVEVGSVEALRDEGIAYASRIWQAGGRAELHVWSGAFHSFDEWVPGAVVSRAAHGARVAWLRRVLSA</sequence>
<evidence type="ECO:0000259" key="3">
    <source>
        <dbReference type="Pfam" id="PF07859"/>
    </source>
</evidence>
<keyword evidence="1 4" id="KW-0378">Hydrolase</keyword>
<dbReference type="EMBL" id="RBAL01000003">
    <property type="protein sequence ID" value="RKN44895.1"/>
    <property type="molecule type" value="Genomic_DNA"/>
</dbReference>
<dbReference type="Pfam" id="PF07859">
    <property type="entry name" value="Abhydrolase_3"/>
    <property type="match status" value="1"/>
</dbReference>
<feature type="domain" description="Alpha/beta hydrolase fold-3" evidence="3">
    <location>
        <begin position="99"/>
        <end position="306"/>
    </location>
</feature>
<proteinExistence type="predicted"/>
<protein>
    <submittedName>
        <fullName evidence="4">Alpha/beta hydrolase</fullName>
    </submittedName>
</protein>
<evidence type="ECO:0000313" key="5">
    <source>
        <dbReference type="Proteomes" id="UP000272474"/>
    </source>
</evidence>
<dbReference type="AlphaFoldDB" id="A0A3A9Z9D0"/>
<dbReference type="Proteomes" id="UP000272474">
    <property type="component" value="Unassembled WGS sequence"/>
</dbReference>
<dbReference type="OrthoDB" id="128186at2"/>
<accession>A0A3A9Z9D0</accession>
<dbReference type="RefSeq" id="WP_120676734.1">
    <property type="nucleotide sequence ID" value="NZ_RBAL01000003.1"/>
</dbReference>
<evidence type="ECO:0000256" key="2">
    <source>
        <dbReference type="SAM" id="MobiDB-lite"/>
    </source>
</evidence>
<evidence type="ECO:0000256" key="1">
    <source>
        <dbReference type="ARBA" id="ARBA00022801"/>
    </source>
</evidence>
<comment type="caution">
    <text evidence="4">The sequence shown here is derived from an EMBL/GenBank/DDBJ whole genome shotgun (WGS) entry which is preliminary data.</text>
</comment>
<gene>
    <name evidence="4" type="ORF">D7294_07245</name>
</gene>
<name>A0A3A9Z9D0_9ACTN</name>
<dbReference type="InterPro" id="IPR029058">
    <property type="entry name" value="AB_hydrolase_fold"/>
</dbReference>
<evidence type="ECO:0000313" key="4">
    <source>
        <dbReference type="EMBL" id="RKN44895.1"/>
    </source>
</evidence>
<dbReference type="Gene3D" id="3.40.50.1820">
    <property type="entry name" value="alpha/beta hydrolase"/>
    <property type="match status" value="1"/>
</dbReference>
<dbReference type="GO" id="GO:0016787">
    <property type="term" value="F:hydrolase activity"/>
    <property type="evidence" value="ECO:0007669"/>
    <property type="project" value="UniProtKB-KW"/>
</dbReference>
<dbReference type="PANTHER" id="PTHR48081">
    <property type="entry name" value="AB HYDROLASE SUPERFAMILY PROTEIN C4A8.06C"/>
    <property type="match status" value="1"/>
</dbReference>
<dbReference type="SUPFAM" id="SSF53474">
    <property type="entry name" value="alpha/beta-Hydrolases"/>
    <property type="match status" value="1"/>
</dbReference>
<keyword evidence="5" id="KW-1185">Reference proteome</keyword>
<dbReference type="InterPro" id="IPR013094">
    <property type="entry name" value="AB_hydrolase_3"/>
</dbReference>
<feature type="region of interest" description="Disordered" evidence="2">
    <location>
        <begin position="1"/>
        <end position="21"/>
    </location>
</feature>